<dbReference type="Pfam" id="PF01381">
    <property type="entry name" value="HTH_3"/>
    <property type="match status" value="1"/>
</dbReference>
<comment type="caution">
    <text evidence="2">The sequence shown here is derived from an EMBL/GenBank/DDBJ whole genome shotgun (WGS) entry which is preliminary data.</text>
</comment>
<dbReference type="OrthoDB" id="6446140at2"/>
<name>A0A4R6DXT4_9RHOO</name>
<dbReference type="AlphaFoldDB" id="A0A4R6DXT4"/>
<dbReference type="InterPro" id="IPR010982">
    <property type="entry name" value="Lambda_DNA-bd_dom_sf"/>
</dbReference>
<dbReference type="EMBL" id="SNVV01000012">
    <property type="protein sequence ID" value="TDN49198.1"/>
    <property type="molecule type" value="Genomic_DNA"/>
</dbReference>
<dbReference type="PROSITE" id="PS50943">
    <property type="entry name" value="HTH_CROC1"/>
    <property type="match status" value="1"/>
</dbReference>
<gene>
    <name evidence="2" type="ORF">C7389_11249</name>
</gene>
<evidence type="ECO:0000259" key="1">
    <source>
        <dbReference type="PROSITE" id="PS50943"/>
    </source>
</evidence>
<dbReference type="SUPFAM" id="SSF47413">
    <property type="entry name" value="lambda repressor-like DNA-binding domains"/>
    <property type="match status" value="1"/>
</dbReference>
<proteinExistence type="predicted"/>
<organism evidence="2 3">
    <name type="scientific">Azoarcus indigens</name>
    <dbReference type="NCBI Taxonomy" id="29545"/>
    <lineage>
        <taxon>Bacteria</taxon>
        <taxon>Pseudomonadati</taxon>
        <taxon>Pseudomonadota</taxon>
        <taxon>Betaproteobacteria</taxon>
        <taxon>Rhodocyclales</taxon>
        <taxon>Zoogloeaceae</taxon>
        <taxon>Azoarcus</taxon>
    </lineage>
</organism>
<keyword evidence="3" id="KW-1185">Reference proteome</keyword>
<dbReference type="SMART" id="SM00530">
    <property type="entry name" value="HTH_XRE"/>
    <property type="match status" value="1"/>
</dbReference>
<dbReference type="RefSeq" id="WP_133592651.1">
    <property type="nucleotide sequence ID" value="NZ_SNVV01000012.1"/>
</dbReference>
<dbReference type="Proteomes" id="UP000295129">
    <property type="component" value="Unassembled WGS sequence"/>
</dbReference>
<reference evidence="2 3" key="1">
    <citation type="submission" date="2019-03" db="EMBL/GenBank/DDBJ databases">
        <title>Genomic Encyclopedia of Type Strains, Phase IV (KMG-IV): sequencing the most valuable type-strain genomes for metagenomic binning, comparative biology and taxonomic classification.</title>
        <authorList>
            <person name="Goeker M."/>
        </authorList>
    </citation>
    <scope>NUCLEOTIDE SEQUENCE [LARGE SCALE GENOMIC DNA]</scope>
    <source>
        <strain evidence="2 3">DSM 12121</strain>
    </source>
</reference>
<feature type="domain" description="HTH cro/C1-type" evidence="1">
    <location>
        <begin position="4"/>
        <end position="47"/>
    </location>
</feature>
<evidence type="ECO:0000313" key="2">
    <source>
        <dbReference type="EMBL" id="TDN49198.1"/>
    </source>
</evidence>
<accession>A0A4R6DXT4</accession>
<dbReference type="InterPro" id="IPR001387">
    <property type="entry name" value="Cro/C1-type_HTH"/>
</dbReference>
<dbReference type="GO" id="GO:0003677">
    <property type="term" value="F:DNA binding"/>
    <property type="evidence" value="ECO:0007669"/>
    <property type="project" value="InterPro"/>
</dbReference>
<dbReference type="Gene3D" id="1.10.260.40">
    <property type="entry name" value="lambda repressor-like DNA-binding domains"/>
    <property type="match status" value="1"/>
</dbReference>
<evidence type="ECO:0000313" key="3">
    <source>
        <dbReference type="Proteomes" id="UP000295129"/>
    </source>
</evidence>
<sequence length="73" mass="7802">MNNVQTIRKRLGLSQAAFADAIGVTQGNVSHIERGAQELTLTVARRIKAIAAERGHPTTLEFICGDTSPQEAA</sequence>
<protein>
    <submittedName>
        <fullName evidence="2">Putative transcriptional regulator</fullName>
    </submittedName>
</protein>
<dbReference type="CDD" id="cd00093">
    <property type="entry name" value="HTH_XRE"/>
    <property type="match status" value="1"/>
</dbReference>